<organism evidence="4 5">
    <name type="scientific">Cuscuta europaea</name>
    <name type="common">European dodder</name>
    <dbReference type="NCBI Taxonomy" id="41803"/>
    <lineage>
        <taxon>Eukaryota</taxon>
        <taxon>Viridiplantae</taxon>
        <taxon>Streptophyta</taxon>
        <taxon>Embryophyta</taxon>
        <taxon>Tracheophyta</taxon>
        <taxon>Spermatophyta</taxon>
        <taxon>Magnoliopsida</taxon>
        <taxon>eudicotyledons</taxon>
        <taxon>Gunneridae</taxon>
        <taxon>Pentapetalae</taxon>
        <taxon>asterids</taxon>
        <taxon>lamiids</taxon>
        <taxon>Solanales</taxon>
        <taxon>Convolvulaceae</taxon>
        <taxon>Cuscuteae</taxon>
        <taxon>Cuscuta</taxon>
        <taxon>Cuscuta subgen. Cuscuta</taxon>
    </lineage>
</organism>
<comment type="caution">
    <text evidence="4">The sequence shown here is derived from an EMBL/GenBank/DDBJ whole genome shotgun (WGS) entry which is preliminary data.</text>
</comment>
<dbReference type="Pfam" id="PF13960">
    <property type="entry name" value="DUF4218"/>
    <property type="match status" value="1"/>
</dbReference>
<feature type="region of interest" description="Disordered" evidence="1">
    <location>
        <begin position="544"/>
        <end position="570"/>
    </location>
</feature>
<accession>A0A9P0YKP8</accession>
<feature type="domain" description="DUF4218" evidence="3">
    <location>
        <begin position="137"/>
        <end position="249"/>
    </location>
</feature>
<reference evidence="4" key="1">
    <citation type="submission" date="2022-07" db="EMBL/GenBank/DDBJ databases">
        <authorList>
            <person name="Macas J."/>
            <person name="Novak P."/>
            <person name="Neumann P."/>
        </authorList>
    </citation>
    <scope>NUCLEOTIDE SEQUENCE</scope>
</reference>
<gene>
    <name evidence="4" type="ORF">CEURO_LOCUS2330</name>
</gene>
<feature type="domain" description="DUF4216" evidence="2">
    <location>
        <begin position="411"/>
        <end position="482"/>
    </location>
</feature>
<dbReference type="EMBL" id="CAMAPE010000005">
    <property type="protein sequence ID" value="CAH9066099.1"/>
    <property type="molecule type" value="Genomic_DNA"/>
</dbReference>
<dbReference type="PANTHER" id="PTHR48258:SF11">
    <property type="entry name" value="TDCA1-ORF2 PROTEIN"/>
    <property type="match status" value="1"/>
</dbReference>
<sequence length="570" mass="65349">MHIEKNICDNILGTLMNMKGKTKDNLQTRLDLQAMNIRPEPHPTKEGDTYTYRVASYVLSDEEKHKFCLFLKQLKVPDGYSSNISHSVNLKDHKISGLKSHDCHVILQNLLPLAIRGLLPKAVYEPLFELSLFFNTLCAKVLKVDDLEKIQAQIPITLCKLEKIFPPSFFDIMVHLPIHLALEALNGGPVQYRWMYFVERTMFVLKSLIRNSTRPEGSIAEGYIATECMTFCSRYLKGMKTKFNRSERNFDGGMNEFNGGLKIFNHPGRTLGAGRQCHLDPNELEQAHLYVLKNCDAVQSFLEEYSQTEAISSQTLSDKEWDSQFIEWFKTRVSQMHKSDQSEEIKDLIALSRGPTPYVTSYKGYICNGYRFHIEEHDKGLRTQNSGVIVVGENGIDVESIDYYGVLVEVLELQYLRGKRVVLFRCKWWDVYDRQRGVKIDEYGIVSVNFHRILKTNEPFVLASQVSQVFYAIDNNNKGWHVARKVQPRDTYSMPLEMEDDVENLDHLNAAVQDALSSSPNFVPTTMSSTEGEISLVRCDMEQISTSESAPKQTKKRKKDIFSAGQNEFK</sequence>
<evidence type="ECO:0000259" key="3">
    <source>
        <dbReference type="Pfam" id="PF13960"/>
    </source>
</evidence>
<proteinExistence type="predicted"/>
<dbReference type="OrthoDB" id="1301667at2759"/>
<dbReference type="InterPro" id="IPR025312">
    <property type="entry name" value="DUF4216"/>
</dbReference>
<protein>
    <recommendedName>
        <fullName evidence="6">DUF4218 domain-containing protein</fullName>
    </recommendedName>
</protein>
<evidence type="ECO:0008006" key="6">
    <source>
        <dbReference type="Google" id="ProtNLM"/>
    </source>
</evidence>
<evidence type="ECO:0000259" key="2">
    <source>
        <dbReference type="Pfam" id="PF13952"/>
    </source>
</evidence>
<evidence type="ECO:0000256" key="1">
    <source>
        <dbReference type="SAM" id="MobiDB-lite"/>
    </source>
</evidence>
<dbReference type="PANTHER" id="PTHR48258">
    <property type="entry name" value="DUF4218 DOMAIN-CONTAINING PROTEIN-RELATED"/>
    <property type="match status" value="1"/>
</dbReference>
<dbReference type="AlphaFoldDB" id="A0A9P0YKP8"/>
<dbReference type="Pfam" id="PF13952">
    <property type="entry name" value="DUF4216"/>
    <property type="match status" value="1"/>
</dbReference>
<dbReference type="InterPro" id="IPR025452">
    <property type="entry name" value="DUF4218"/>
</dbReference>
<name>A0A9P0YKP8_CUSEU</name>
<evidence type="ECO:0000313" key="5">
    <source>
        <dbReference type="Proteomes" id="UP001152484"/>
    </source>
</evidence>
<dbReference type="Proteomes" id="UP001152484">
    <property type="component" value="Unassembled WGS sequence"/>
</dbReference>
<evidence type="ECO:0000313" key="4">
    <source>
        <dbReference type="EMBL" id="CAH9066099.1"/>
    </source>
</evidence>
<keyword evidence="5" id="KW-1185">Reference proteome</keyword>